<feature type="transmembrane region" description="Helical" evidence="6">
    <location>
        <begin position="65"/>
        <end position="86"/>
    </location>
</feature>
<keyword evidence="6" id="KW-0472">Membrane</keyword>
<keyword evidence="3" id="KW-0560">Oxidoreductase</keyword>
<reference evidence="8 9" key="2">
    <citation type="submission" date="2020-08" db="EMBL/GenBank/DDBJ databases">
        <title>Adhaeribacter dokdonensis sp. nov., isolated from the rhizosphere of Elymus tsukushiensis, a plant native to the Dokdo Islands, Republic of Korea.</title>
        <authorList>
            <person name="Ghim S.Y."/>
        </authorList>
    </citation>
    <scope>NUCLEOTIDE SEQUENCE [LARGE SCALE GENOMIC DNA]</scope>
    <source>
        <strain evidence="8 9">KUDC8001</strain>
    </source>
</reference>
<reference evidence="8 9" key="1">
    <citation type="submission" date="2020-06" db="EMBL/GenBank/DDBJ databases">
        <authorList>
            <person name="Hwang Y.J."/>
        </authorList>
    </citation>
    <scope>NUCLEOTIDE SEQUENCE [LARGE SCALE GENOMIC DNA]</scope>
    <source>
        <strain evidence="8 9">KUDC8001</strain>
    </source>
</reference>
<name>A0A7L7L5M6_9BACT</name>
<dbReference type="InterPro" id="IPR017900">
    <property type="entry name" value="4Fe4S_Fe_S_CS"/>
</dbReference>
<dbReference type="Pfam" id="PF13237">
    <property type="entry name" value="Fer4_10"/>
    <property type="match status" value="1"/>
</dbReference>
<dbReference type="InterPro" id="IPR009051">
    <property type="entry name" value="Helical_ferredxn"/>
</dbReference>
<sequence length="451" mass="51068">MLSNFIFLIITVLAVGLFIWQIKKIRRNIKLGREKKINNNASERLNKLLLVAFGQQKMFKRPWPAILHGVVYVGFVVINIELLEIITDGIFGTHRVLGFLGPVYSALMAINEILAFLVIIACVIFLIRRNITKVPRLTRGPEMRAWSKLDANVILITEIVLMLALFAFNIADLKLAAISNEELAGSFPISNWLVNGLNTFNVSALEAVRSVGWWFHILGIFAFLNYLPSSKHFHIIMAFPNVYYSKLEPKGKFTTNESITHEIKAMLDPSYLVPTLPEGVEPQKFGAKDVEDLTWKQLLDAYTCTECGRCTDVCPANFTGKLLSPRKIIMDTRDRMEEKGEHPAIFRPNHYKEQGEPRVKVTEEKTLLRGYVTPEELWACTTCNACVEACPVNIDQLSSIMEMRRFLVLEESAAPTALNAMFTNIENNGAPWAFSPSDRLNWADNLFVNVK</sequence>
<evidence type="ECO:0000259" key="7">
    <source>
        <dbReference type="PROSITE" id="PS51379"/>
    </source>
</evidence>
<evidence type="ECO:0000256" key="4">
    <source>
        <dbReference type="ARBA" id="ARBA00023004"/>
    </source>
</evidence>
<dbReference type="KEGG" id="add:HUW48_06340"/>
<proteinExistence type="predicted"/>
<evidence type="ECO:0000313" key="9">
    <source>
        <dbReference type="Proteomes" id="UP000514509"/>
    </source>
</evidence>
<dbReference type="GO" id="GO:0016491">
    <property type="term" value="F:oxidoreductase activity"/>
    <property type="evidence" value="ECO:0007669"/>
    <property type="project" value="UniProtKB-KW"/>
</dbReference>
<evidence type="ECO:0000256" key="2">
    <source>
        <dbReference type="ARBA" id="ARBA00022723"/>
    </source>
</evidence>
<protein>
    <submittedName>
        <fullName evidence="8">4Fe-4S dicluster domain-containing protein</fullName>
    </submittedName>
</protein>
<gene>
    <name evidence="8" type="ORF">HUW48_06340</name>
</gene>
<feature type="transmembrane region" description="Helical" evidence="6">
    <location>
        <begin position="211"/>
        <end position="227"/>
    </location>
</feature>
<feature type="transmembrane region" description="Helical" evidence="6">
    <location>
        <begin position="149"/>
        <end position="171"/>
    </location>
</feature>
<evidence type="ECO:0000313" key="8">
    <source>
        <dbReference type="EMBL" id="QMU27689.1"/>
    </source>
</evidence>
<dbReference type="Gene3D" id="1.10.1060.10">
    <property type="entry name" value="Alpha-helical ferredoxin"/>
    <property type="match status" value="1"/>
</dbReference>
<dbReference type="SUPFAM" id="SSF46548">
    <property type="entry name" value="alpha-helical ferredoxin"/>
    <property type="match status" value="1"/>
</dbReference>
<keyword evidence="6" id="KW-0812">Transmembrane</keyword>
<dbReference type="GO" id="GO:0051539">
    <property type="term" value="F:4 iron, 4 sulfur cluster binding"/>
    <property type="evidence" value="ECO:0007669"/>
    <property type="project" value="UniProtKB-KW"/>
</dbReference>
<dbReference type="InterPro" id="IPR051460">
    <property type="entry name" value="HdrC_iron-sulfur_subunit"/>
</dbReference>
<keyword evidence="9" id="KW-1185">Reference proteome</keyword>
<evidence type="ECO:0000256" key="1">
    <source>
        <dbReference type="ARBA" id="ARBA00022485"/>
    </source>
</evidence>
<dbReference type="SUPFAM" id="SSF103501">
    <property type="entry name" value="Respiratory nitrate reductase 1 gamma chain"/>
    <property type="match status" value="1"/>
</dbReference>
<dbReference type="EMBL" id="CP055153">
    <property type="protein sequence ID" value="QMU27689.1"/>
    <property type="molecule type" value="Genomic_DNA"/>
</dbReference>
<dbReference type="PANTHER" id="PTHR43255:SF1">
    <property type="entry name" value="IRON-SULFUR-BINDING OXIDOREDUCTASE FADF-RELATED"/>
    <property type="match status" value="1"/>
</dbReference>
<dbReference type="GO" id="GO:0046872">
    <property type="term" value="F:metal ion binding"/>
    <property type="evidence" value="ECO:0007669"/>
    <property type="project" value="UniProtKB-KW"/>
</dbReference>
<feature type="domain" description="4Fe-4S ferredoxin-type" evidence="7">
    <location>
        <begin position="295"/>
        <end position="325"/>
    </location>
</feature>
<organism evidence="8 9">
    <name type="scientific">Adhaeribacter radiodurans</name>
    <dbReference type="NCBI Taxonomy" id="2745197"/>
    <lineage>
        <taxon>Bacteria</taxon>
        <taxon>Pseudomonadati</taxon>
        <taxon>Bacteroidota</taxon>
        <taxon>Cytophagia</taxon>
        <taxon>Cytophagales</taxon>
        <taxon>Hymenobacteraceae</taxon>
        <taxon>Adhaeribacter</taxon>
    </lineage>
</organism>
<dbReference type="InterPro" id="IPR036197">
    <property type="entry name" value="NarG-like_sf"/>
</dbReference>
<evidence type="ECO:0000256" key="6">
    <source>
        <dbReference type="SAM" id="Phobius"/>
    </source>
</evidence>
<dbReference type="RefSeq" id="WP_182414883.1">
    <property type="nucleotide sequence ID" value="NZ_CP055153.1"/>
</dbReference>
<dbReference type="PANTHER" id="PTHR43255">
    <property type="entry name" value="IRON-SULFUR-BINDING OXIDOREDUCTASE FADF-RELATED-RELATED"/>
    <property type="match status" value="1"/>
</dbReference>
<keyword evidence="4" id="KW-0408">Iron</keyword>
<keyword evidence="2" id="KW-0479">Metal-binding</keyword>
<keyword evidence="1" id="KW-0004">4Fe-4S</keyword>
<feature type="transmembrane region" description="Helical" evidence="6">
    <location>
        <begin position="106"/>
        <end position="128"/>
    </location>
</feature>
<feature type="transmembrane region" description="Helical" evidence="6">
    <location>
        <begin position="6"/>
        <end position="23"/>
    </location>
</feature>
<dbReference type="AlphaFoldDB" id="A0A7L7L5M6"/>
<evidence type="ECO:0000256" key="5">
    <source>
        <dbReference type="ARBA" id="ARBA00023014"/>
    </source>
</evidence>
<keyword evidence="5" id="KW-0411">Iron-sulfur</keyword>
<feature type="domain" description="4Fe-4S ferredoxin-type" evidence="7">
    <location>
        <begin position="370"/>
        <end position="400"/>
    </location>
</feature>
<dbReference type="Gene3D" id="1.20.950.20">
    <property type="entry name" value="Transmembrane di-heme cytochromes, Chain C"/>
    <property type="match status" value="1"/>
</dbReference>
<evidence type="ECO:0000256" key="3">
    <source>
        <dbReference type="ARBA" id="ARBA00023002"/>
    </source>
</evidence>
<dbReference type="GO" id="GO:0005886">
    <property type="term" value="C:plasma membrane"/>
    <property type="evidence" value="ECO:0007669"/>
    <property type="project" value="TreeGrafter"/>
</dbReference>
<dbReference type="InterPro" id="IPR017896">
    <property type="entry name" value="4Fe4S_Fe-S-bd"/>
</dbReference>
<dbReference type="PROSITE" id="PS00198">
    <property type="entry name" value="4FE4S_FER_1"/>
    <property type="match status" value="2"/>
</dbReference>
<dbReference type="Proteomes" id="UP000514509">
    <property type="component" value="Chromosome"/>
</dbReference>
<keyword evidence="6" id="KW-1133">Transmembrane helix</keyword>
<accession>A0A7L7L5M6</accession>
<dbReference type="PROSITE" id="PS51379">
    <property type="entry name" value="4FE4S_FER_2"/>
    <property type="match status" value="2"/>
</dbReference>